<protein>
    <submittedName>
        <fullName evidence="1">Uncharacterized protein</fullName>
    </submittedName>
</protein>
<dbReference type="Proteomes" id="UP000821865">
    <property type="component" value="Chromosome 3"/>
</dbReference>
<reference evidence="1" key="1">
    <citation type="submission" date="2020-05" db="EMBL/GenBank/DDBJ databases">
        <title>Large-scale comparative analyses of tick genomes elucidate their genetic diversity and vector capacities.</title>
        <authorList>
            <person name="Jia N."/>
            <person name="Wang J."/>
            <person name="Shi W."/>
            <person name="Du L."/>
            <person name="Sun Y."/>
            <person name="Zhan W."/>
            <person name="Jiang J."/>
            <person name="Wang Q."/>
            <person name="Zhang B."/>
            <person name="Ji P."/>
            <person name="Sakyi L.B."/>
            <person name="Cui X."/>
            <person name="Yuan T."/>
            <person name="Jiang B."/>
            <person name="Yang W."/>
            <person name="Lam T.T.-Y."/>
            <person name="Chang Q."/>
            <person name="Ding S."/>
            <person name="Wang X."/>
            <person name="Zhu J."/>
            <person name="Ruan X."/>
            <person name="Zhao L."/>
            <person name="Wei J."/>
            <person name="Que T."/>
            <person name="Du C."/>
            <person name="Cheng J."/>
            <person name="Dai P."/>
            <person name="Han X."/>
            <person name="Huang E."/>
            <person name="Gao Y."/>
            <person name="Liu J."/>
            <person name="Shao H."/>
            <person name="Ye R."/>
            <person name="Li L."/>
            <person name="Wei W."/>
            <person name="Wang X."/>
            <person name="Wang C."/>
            <person name="Yang T."/>
            <person name="Huo Q."/>
            <person name="Li W."/>
            <person name="Guo W."/>
            <person name="Chen H."/>
            <person name="Zhou L."/>
            <person name="Ni X."/>
            <person name="Tian J."/>
            <person name="Zhou Y."/>
            <person name="Sheng Y."/>
            <person name="Liu T."/>
            <person name="Pan Y."/>
            <person name="Xia L."/>
            <person name="Li J."/>
            <person name="Zhao F."/>
            <person name="Cao W."/>
        </authorList>
    </citation>
    <scope>NUCLEOTIDE SEQUENCE</scope>
    <source>
        <strain evidence="1">Dsil-2018</strain>
    </source>
</reference>
<evidence type="ECO:0000313" key="1">
    <source>
        <dbReference type="EMBL" id="KAH7958502.1"/>
    </source>
</evidence>
<accession>A0ACB8D234</accession>
<name>A0ACB8D234_DERSI</name>
<sequence>MPLGHPPFRKSISKPGWKVKNACGFALRVLYYVHTAPDHFDRRRLLRDTIGNPAVAAFLNSSVVFFVGQATNAELSEEVRAEAECEGDVVLLEHVDTYRNLTYKFIGATKWLAANRCLSSSTDVVVKLDDDVTVNVFLLESYVKRLLASGPRGSRSVHCAIMPVLKPLREKKWKWFVTREEYANDTYPPYCCGAAYLMRASVLALLAEAIRSVPFFWVDDVYATGLLTKAANVTLVDIRPSYVIFTSKNTTAVSNSTLFLHWGMTATLFTRTYQFWATVLRQNRTK</sequence>
<organism evidence="1 2">
    <name type="scientific">Dermacentor silvarum</name>
    <name type="common">Tick</name>
    <dbReference type="NCBI Taxonomy" id="543639"/>
    <lineage>
        <taxon>Eukaryota</taxon>
        <taxon>Metazoa</taxon>
        <taxon>Ecdysozoa</taxon>
        <taxon>Arthropoda</taxon>
        <taxon>Chelicerata</taxon>
        <taxon>Arachnida</taxon>
        <taxon>Acari</taxon>
        <taxon>Parasitiformes</taxon>
        <taxon>Ixodida</taxon>
        <taxon>Ixodoidea</taxon>
        <taxon>Ixodidae</taxon>
        <taxon>Rhipicephalinae</taxon>
        <taxon>Dermacentor</taxon>
    </lineage>
</organism>
<keyword evidence="2" id="KW-1185">Reference proteome</keyword>
<gene>
    <name evidence="1" type="ORF">HPB49_002091</name>
</gene>
<dbReference type="EMBL" id="CM023472">
    <property type="protein sequence ID" value="KAH7958502.1"/>
    <property type="molecule type" value="Genomic_DNA"/>
</dbReference>
<proteinExistence type="predicted"/>
<evidence type="ECO:0000313" key="2">
    <source>
        <dbReference type="Proteomes" id="UP000821865"/>
    </source>
</evidence>
<comment type="caution">
    <text evidence="1">The sequence shown here is derived from an EMBL/GenBank/DDBJ whole genome shotgun (WGS) entry which is preliminary data.</text>
</comment>